<evidence type="ECO:0000313" key="2">
    <source>
        <dbReference type="EMBL" id="PWB06334.1"/>
    </source>
</evidence>
<accession>A0A2V1IUP1</accession>
<keyword evidence="3" id="KW-1185">Reference proteome</keyword>
<evidence type="ECO:0000256" key="1">
    <source>
        <dbReference type="SAM" id="SignalP"/>
    </source>
</evidence>
<dbReference type="GeneID" id="93425821"/>
<dbReference type="PROSITE" id="PS51257">
    <property type="entry name" value="PROKAR_LIPOPROTEIN"/>
    <property type="match status" value="1"/>
</dbReference>
<dbReference type="EMBL" id="PUBV01000027">
    <property type="protein sequence ID" value="PWB06334.1"/>
    <property type="molecule type" value="Genomic_DNA"/>
</dbReference>
<organism evidence="2 3">
    <name type="scientific">Paramuribaculum intestinale</name>
    <dbReference type="NCBI Taxonomy" id="2094151"/>
    <lineage>
        <taxon>Bacteria</taxon>
        <taxon>Pseudomonadati</taxon>
        <taxon>Bacteroidota</taxon>
        <taxon>Bacteroidia</taxon>
        <taxon>Bacteroidales</taxon>
        <taxon>Muribaculaceae</taxon>
        <taxon>Paramuribaculum</taxon>
    </lineage>
</organism>
<proteinExistence type="predicted"/>
<keyword evidence="1" id="KW-0732">Signal</keyword>
<protein>
    <recommendedName>
        <fullName evidence="4">DUF4843 domain-containing protein</fullName>
    </recommendedName>
</protein>
<comment type="caution">
    <text evidence="2">The sequence shown here is derived from an EMBL/GenBank/DDBJ whole genome shotgun (WGS) entry which is preliminary data.</text>
</comment>
<dbReference type="AlphaFoldDB" id="A0A2V1IUP1"/>
<dbReference type="RefSeq" id="WP_107036713.1">
    <property type="nucleotide sequence ID" value="NZ_CAOMDK010000008.1"/>
</dbReference>
<reference evidence="3" key="1">
    <citation type="submission" date="2018-02" db="EMBL/GenBank/DDBJ databases">
        <authorList>
            <person name="Clavel T."/>
            <person name="Strowig T."/>
        </authorList>
    </citation>
    <scope>NUCLEOTIDE SEQUENCE [LARGE SCALE GENOMIC DNA]</scope>
    <source>
        <strain evidence="3">DSM 100764</strain>
    </source>
</reference>
<sequence length="241" mass="26006">MKNFKLMAIVALIAMSLGLTACNSGGDDDNKMYYSNVVTYEGSAGGMITFSFQEMNDSQPITFRAQGSMPADVLIGQRVYVSFTTPSTGLTEGMVVSLTQCASIPNVKASLTDPVPSNWQDISSIYLQTMFRSGKWINMAALVPYNLEARINPKFVIDPATVNNDYPEAYMYFENLGTGASTGSVNSATLIATYDISEVWNLSTCLGLKIHINNTNSSVNGGSSQGCEISADGKLFTIKKQ</sequence>
<gene>
    <name evidence="2" type="ORF">C5O25_10585</name>
</gene>
<evidence type="ECO:0008006" key="4">
    <source>
        <dbReference type="Google" id="ProtNLM"/>
    </source>
</evidence>
<name>A0A2V1IUP1_9BACT</name>
<feature type="signal peptide" evidence="1">
    <location>
        <begin position="1"/>
        <end position="21"/>
    </location>
</feature>
<dbReference type="Proteomes" id="UP000244925">
    <property type="component" value="Unassembled WGS sequence"/>
</dbReference>
<feature type="chain" id="PRO_5016106711" description="DUF4843 domain-containing protein" evidence="1">
    <location>
        <begin position="22"/>
        <end position="241"/>
    </location>
</feature>
<evidence type="ECO:0000313" key="3">
    <source>
        <dbReference type="Proteomes" id="UP000244925"/>
    </source>
</evidence>